<feature type="region of interest" description="Disordered" evidence="1">
    <location>
        <begin position="1"/>
        <end position="20"/>
    </location>
</feature>
<dbReference type="EMBL" id="GL349476">
    <property type="protein sequence ID" value="KNC52849.1"/>
    <property type="molecule type" value="Genomic_DNA"/>
</dbReference>
<sequence length="453" mass="49198">MAASNSNSVSLSSSSCDAPVVHKKENRSNMRIIASTIKELAGDVGSWGIGDLTLGLHYLKKAKKREAATRELDLSRKHDPDEWLEEMREWLDIIEGTYKGSTEAMCELTGIPAEDVLKTDWKSTTLKPGYYVALLRKKKQVVFAIRGTANMKDALTDLTAAQNDWPLADGERVHRGMHISTMWFMENVKPLLEEALEANPGYELTVVGHSLGGATAALSTLLLREAGLPAKGIVIAPAACLSLGAATAAADHVTTFVLADDCVPRFSLSAVEELRLEISNYPWGDEAMDSIRQTRLVRACADNPVGQAIGSGMSSAYRGASQGARAVSRGFSKMGSKMSSMWNKSTGNDSSDDGSDNGENAKLKVSDLSDEEKEKIVPLYPPGNVFKVERDRDGSYHLVESDNELYGKLELSDFMFSDHSSTNYIDSLDRILGRKPMIDTKSDAGGDDSSSDD</sequence>
<evidence type="ECO:0000313" key="3">
    <source>
        <dbReference type="EMBL" id="KNC52849.1"/>
    </source>
</evidence>
<reference evidence="3 4" key="1">
    <citation type="submission" date="2010-05" db="EMBL/GenBank/DDBJ databases">
        <title>The Genome Sequence of Thecamonas trahens ATCC 50062.</title>
        <authorList>
            <consortium name="The Broad Institute Genome Sequencing Platform"/>
            <person name="Russ C."/>
            <person name="Cuomo C."/>
            <person name="Shea T."/>
            <person name="Young S.K."/>
            <person name="Zeng Q."/>
            <person name="Koehrsen M."/>
            <person name="Haas B."/>
            <person name="Borodovsky M."/>
            <person name="Guigo R."/>
            <person name="Alvarado L."/>
            <person name="Berlin A."/>
            <person name="Bochicchio J."/>
            <person name="Borenstein D."/>
            <person name="Chapman S."/>
            <person name="Chen Z."/>
            <person name="Freedman E."/>
            <person name="Gellesch M."/>
            <person name="Goldberg J."/>
            <person name="Griggs A."/>
            <person name="Gujja S."/>
            <person name="Heilman E."/>
            <person name="Heiman D."/>
            <person name="Hepburn T."/>
            <person name="Howarth C."/>
            <person name="Jen D."/>
            <person name="Larson L."/>
            <person name="Mehta T."/>
            <person name="Park D."/>
            <person name="Pearson M."/>
            <person name="Roberts A."/>
            <person name="Saif S."/>
            <person name="Shenoy N."/>
            <person name="Sisk P."/>
            <person name="Stolte C."/>
            <person name="Sykes S."/>
            <person name="Thomson T."/>
            <person name="Walk T."/>
            <person name="White J."/>
            <person name="Yandava C."/>
            <person name="Burger G."/>
            <person name="Gray M.W."/>
            <person name="Holland P.W.H."/>
            <person name="King N."/>
            <person name="Lang F.B.F."/>
            <person name="Roger A.J."/>
            <person name="Ruiz-Trillo I."/>
            <person name="Lander E."/>
            <person name="Nusbaum C."/>
        </authorList>
    </citation>
    <scope>NUCLEOTIDE SEQUENCE [LARGE SCALE GENOMIC DNA]</scope>
    <source>
        <strain evidence="3 4">ATCC 50062</strain>
    </source>
</reference>
<feature type="domain" description="Fungal lipase-type" evidence="2">
    <location>
        <begin position="142"/>
        <end position="268"/>
    </location>
</feature>
<dbReference type="Gene3D" id="3.40.50.1820">
    <property type="entry name" value="alpha/beta hydrolase"/>
    <property type="match status" value="1"/>
</dbReference>
<dbReference type="InterPro" id="IPR029058">
    <property type="entry name" value="AB_hydrolase_fold"/>
</dbReference>
<evidence type="ECO:0000313" key="4">
    <source>
        <dbReference type="Proteomes" id="UP000054408"/>
    </source>
</evidence>
<evidence type="ECO:0000256" key="1">
    <source>
        <dbReference type="SAM" id="MobiDB-lite"/>
    </source>
</evidence>
<dbReference type="InterPro" id="IPR002921">
    <property type="entry name" value="Fungal_lipase-type"/>
</dbReference>
<dbReference type="Pfam" id="PF01764">
    <property type="entry name" value="Lipase_3"/>
    <property type="match status" value="1"/>
</dbReference>
<feature type="compositionally biased region" description="Low complexity" evidence="1">
    <location>
        <begin position="1"/>
        <end position="15"/>
    </location>
</feature>
<gene>
    <name evidence="3" type="ORF">AMSG_08996</name>
</gene>
<dbReference type="GO" id="GO:0006629">
    <property type="term" value="P:lipid metabolic process"/>
    <property type="evidence" value="ECO:0007669"/>
    <property type="project" value="InterPro"/>
</dbReference>
<dbReference type="OMA" id="TEAMCEL"/>
<dbReference type="OrthoDB" id="438440at2759"/>
<dbReference type="RefSeq" id="XP_013754952.1">
    <property type="nucleotide sequence ID" value="XM_013899498.1"/>
</dbReference>
<keyword evidence="4" id="KW-1185">Reference proteome</keyword>
<name>A0A0L0DKB5_THETB</name>
<protein>
    <recommendedName>
        <fullName evidence="2">Fungal lipase-type domain-containing protein</fullName>
    </recommendedName>
</protein>
<dbReference type="Proteomes" id="UP000054408">
    <property type="component" value="Unassembled WGS sequence"/>
</dbReference>
<dbReference type="PANTHER" id="PTHR46023">
    <property type="entry name" value="LIPASE CLASS 3 PROTEIN-LIKE"/>
    <property type="match status" value="1"/>
</dbReference>
<dbReference type="GeneID" id="25567560"/>
<dbReference type="AlphaFoldDB" id="A0A0L0DKB5"/>
<organism evidence="3 4">
    <name type="scientific">Thecamonas trahens ATCC 50062</name>
    <dbReference type="NCBI Taxonomy" id="461836"/>
    <lineage>
        <taxon>Eukaryota</taxon>
        <taxon>Apusozoa</taxon>
        <taxon>Apusomonadida</taxon>
        <taxon>Apusomonadidae</taxon>
        <taxon>Thecamonas</taxon>
    </lineage>
</organism>
<dbReference type="eggNOG" id="KOG2088">
    <property type="taxonomic scope" value="Eukaryota"/>
</dbReference>
<evidence type="ECO:0000259" key="2">
    <source>
        <dbReference type="Pfam" id="PF01764"/>
    </source>
</evidence>
<dbReference type="SUPFAM" id="SSF53474">
    <property type="entry name" value="alpha/beta-Hydrolases"/>
    <property type="match status" value="1"/>
</dbReference>
<feature type="compositionally biased region" description="Low complexity" evidence="1">
    <location>
        <begin position="338"/>
        <end position="349"/>
    </location>
</feature>
<proteinExistence type="predicted"/>
<dbReference type="CDD" id="cd00519">
    <property type="entry name" value="Lipase_3"/>
    <property type="match status" value="1"/>
</dbReference>
<accession>A0A0L0DKB5</accession>
<dbReference type="PANTHER" id="PTHR46023:SF8">
    <property type="entry name" value="SN1-SPECIFIC DIACYLGLYCEROL LIPASE"/>
    <property type="match status" value="1"/>
</dbReference>
<feature type="region of interest" description="Disordered" evidence="1">
    <location>
        <begin position="338"/>
        <end position="366"/>
    </location>
</feature>